<sequence length="201" mass="22142">MIYIPLQIQNSPVSAPPPGEAAKPKIALIIKKAAAEQKIAVVIQKIMAALSERPLSRMPLTFHVSPGESGVFVARQAFDIANAGKCSLDWDAPLNGGILAYEHFLLTTTRTVDSLIKMFPGRPAISDIHRVIRAQWNWVEELKRAEWERQSVLWAAVFRADYGGDSPDFEESNAFVRNGARGCWCRACLEAASSDSKSDSM</sequence>
<protein>
    <submittedName>
        <fullName evidence="1">Uncharacterized protein</fullName>
    </submittedName>
</protein>
<dbReference type="Proteomes" id="UP000076798">
    <property type="component" value="Unassembled WGS sequence"/>
</dbReference>
<accession>A0A165XU81</accession>
<keyword evidence="2" id="KW-1185">Reference proteome</keyword>
<dbReference type="AlphaFoldDB" id="A0A165XU81"/>
<reference evidence="1 2" key="1">
    <citation type="journal article" date="2016" name="Mol. Biol. Evol.">
        <title>Comparative Genomics of Early-Diverging Mushroom-Forming Fungi Provides Insights into the Origins of Lignocellulose Decay Capabilities.</title>
        <authorList>
            <person name="Nagy L.G."/>
            <person name="Riley R."/>
            <person name="Tritt A."/>
            <person name="Adam C."/>
            <person name="Daum C."/>
            <person name="Floudas D."/>
            <person name="Sun H."/>
            <person name="Yadav J.S."/>
            <person name="Pangilinan J."/>
            <person name="Larsson K.H."/>
            <person name="Matsuura K."/>
            <person name="Barry K."/>
            <person name="Labutti K."/>
            <person name="Kuo R."/>
            <person name="Ohm R.A."/>
            <person name="Bhattacharya S.S."/>
            <person name="Shirouzu T."/>
            <person name="Yoshinaga Y."/>
            <person name="Martin F.M."/>
            <person name="Grigoriev I.V."/>
            <person name="Hibbett D.S."/>
        </authorList>
    </citation>
    <scope>NUCLEOTIDE SEQUENCE [LARGE SCALE GENOMIC DNA]</scope>
    <source>
        <strain evidence="1 2">HHB10207 ss-3</strain>
    </source>
</reference>
<evidence type="ECO:0000313" key="2">
    <source>
        <dbReference type="Proteomes" id="UP000076798"/>
    </source>
</evidence>
<organism evidence="1 2">
    <name type="scientific">Sistotremastrum suecicum HHB10207 ss-3</name>
    <dbReference type="NCBI Taxonomy" id="1314776"/>
    <lineage>
        <taxon>Eukaryota</taxon>
        <taxon>Fungi</taxon>
        <taxon>Dikarya</taxon>
        <taxon>Basidiomycota</taxon>
        <taxon>Agaricomycotina</taxon>
        <taxon>Agaricomycetes</taxon>
        <taxon>Sistotremastrales</taxon>
        <taxon>Sistotremastraceae</taxon>
        <taxon>Sistotremastrum</taxon>
    </lineage>
</organism>
<dbReference type="EMBL" id="KV428319">
    <property type="protein sequence ID" value="KZT32555.1"/>
    <property type="molecule type" value="Genomic_DNA"/>
</dbReference>
<evidence type="ECO:0000313" key="1">
    <source>
        <dbReference type="EMBL" id="KZT32555.1"/>
    </source>
</evidence>
<name>A0A165XU81_9AGAM</name>
<proteinExistence type="predicted"/>
<gene>
    <name evidence="1" type="ORF">SISSUDRAFT_1066841</name>
</gene>